<accession>A0AAN7TNW5</accession>
<dbReference type="EMBL" id="JAVFKY010000005">
    <property type="protein sequence ID" value="KAK5576474.1"/>
    <property type="molecule type" value="Genomic_DNA"/>
</dbReference>
<dbReference type="GO" id="GO:1990845">
    <property type="term" value="P:adaptive thermogenesis"/>
    <property type="evidence" value="ECO:0007669"/>
    <property type="project" value="UniProtKB-ARBA"/>
</dbReference>
<dbReference type="GO" id="GO:0005576">
    <property type="term" value="C:extracellular region"/>
    <property type="evidence" value="ECO:0007669"/>
    <property type="project" value="UniProtKB-ARBA"/>
</dbReference>
<dbReference type="Pfam" id="PF01546">
    <property type="entry name" value="Peptidase_M20"/>
    <property type="match status" value="1"/>
</dbReference>
<dbReference type="GO" id="GO:0006629">
    <property type="term" value="P:lipid metabolic process"/>
    <property type="evidence" value="ECO:0007669"/>
    <property type="project" value="UniProtKB-ARBA"/>
</dbReference>
<organism evidence="9 10">
    <name type="scientific">Dictyostelium firmibasis</name>
    <dbReference type="NCBI Taxonomy" id="79012"/>
    <lineage>
        <taxon>Eukaryota</taxon>
        <taxon>Amoebozoa</taxon>
        <taxon>Evosea</taxon>
        <taxon>Eumycetozoa</taxon>
        <taxon>Dictyostelia</taxon>
        <taxon>Dictyosteliales</taxon>
        <taxon>Dictyosteliaceae</taxon>
        <taxon>Dictyostelium</taxon>
    </lineage>
</organism>
<keyword evidence="7" id="KW-1133">Transmembrane helix</keyword>
<evidence type="ECO:0000313" key="10">
    <source>
        <dbReference type="Proteomes" id="UP001344447"/>
    </source>
</evidence>
<reference evidence="9 10" key="1">
    <citation type="submission" date="2023-11" db="EMBL/GenBank/DDBJ databases">
        <title>Dfirmibasis_genome.</title>
        <authorList>
            <person name="Edelbroek B."/>
            <person name="Kjellin J."/>
            <person name="Jerlstrom-Hultqvist J."/>
            <person name="Soderbom F."/>
        </authorList>
    </citation>
    <scope>NUCLEOTIDE SEQUENCE [LARGE SCALE GENOMIC DNA]</scope>
    <source>
        <strain evidence="9 10">TNS-C-14</strain>
    </source>
</reference>
<keyword evidence="10" id="KW-1185">Reference proteome</keyword>
<dbReference type="GO" id="GO:0043605">
    <property type="term" value="P:amide catabolic process"/>
    <property type="evidence" value="ECO:0007669"/>
    <property type="project" value="UniProtKB-ARBA"/>
</dbReference>
<dbReference type="SUPFAM" id="SSF53187">
    <property type="entry name" value="Zn-dependent exopeptidases"/>
    <property type="match status" value="1"/>
</dbReference>
<dbReference type="CDD" id="cd05674">
    <property type="entry name" value="M20_yscS"/>
    <property type="match status" value="1"/>
</dbReference>
<evidence type="ECO:0000256" key="7">
    <source>
        <dbReference type="SAM" id="Phobius"/>
    </source>
</evidence>
<keyword evidence="7" id="KW-0472">Membrane</keyword>
<dbReference type="FunFam" id="3.40.630.10:FF:000027">
    <property type="entry name" value="N-fatty-acyl-amino acid synthase/hydrolase PM20D1"/>
    <property type="match status" value="1"/>
</dbReference>
<comment type="caution">
    <text evidence="9">The sequence shown here is derived from an EMBL/GenBank/DDBJ whole genome shotgun (WGS) entry which is preliminary data.</text>
</comment>
<evidence type="ECO:0000256" key="1">
    <source>
        <dbReference type="ARBA" id="ARBA00001947"/>
    </source>
</evidence>
<dbReference type="FunFam" id="1.10.150.900:FF:000003">
    <property type="entry name" value="N-fatty-acyl-amino acid synthase/hydrolase PM20D1"/>
    <property type="match status" value="1"/>
</dbReference>
<dbReference type="GO" id="GO:0046872">
    <property type="term" value="F:metal ion binding"/>
    <property type="evidence" value="ECO:0007669"/>
    <property type="project" value="UniProtKB-KW"/>
</dbReference>
<dbReference type="Pfam" id="PF07687">
    <property type="entry name" value="M20_dimer"/>
    <property type="match status" value="1"/>
</dbReference>
<dbReference type="Proteomes" id="UP001344447">
    <property type="component" value="Unassembled WGS sequence"/>
</dbReference>
<evidence type="ECO:0000259" key="8">
    <source>
        <dbReference type="Pfam" id="PF07687"/>
    </source>
</evidence>
<keyword evidence="3" id="KW-0645">Protease</keyword>
<evidence type="ECO:0000256" key="4">
    <source>
        <dbReference type="ARBA" id="ARBA00022723"/>
    </source>
</evidence>
<keyword evidence="7" id="KW-0812">Transmembrane</keyword>
<comment type="cofactor">
    <cofactor evidence="1">
        <name>Zn(2+)</name>
        <dbReference type="ChEBI" id="CHEBI:29105"/>
    </cofactor>
</comment>
<evidence type="ECO:0000256" key="2">
    <source>
        <dbReference type="ARBA" id="ARBA00006247"/>
    </source>
</evidence>
<dbReference type="Gene3D" id="1.10.150.900">
    <property type="match status" value="1"/>
</dbReference>
<dbReference type="Gene3D" id="3.30.70.360">
    <property type="match status" value="1"/>
</dbReference>
<dbReference type="GO" id="GO:0006520">
    <property type="term" value="P:amino acid metabolic process"/>
    <property type="evidence" value="ECO:0007669"/>
    <property type="project" value="UniProtKB-ARBA"/>
</dbReference>
<comment type="similarity">
    <text evidence="2">Belongs to the peptidase M20A family.</text>
</comment>
<dbReference type="GO" id="GO:0006508">
    <property type="term" value="P:proteolysis"/>
    <property type="evidence" value="ECO:0007669"/>
    <property type="project" value="UniProtKB-KW"/>
</dbReference>
<dbReference type="AlphaFoldDB" id="A0AAN7TNW5"/>
<dbReference type="InterPro" id="IPR047177">
    <property type="entry name" value="Pept_M20A"/>
</dbReference>
<dbReference type="InterPro" id="IPR036264">
    <property type="entry name" value="Bact_exopeptidase_dim_dom"/>
</dbReference>
<evidence type="ECO:0000256" key="5">
    <source>
        <dbReference type="ARBA" id="ARBA00022801"/>
    </source>
</evidence>
<keyword evidence="4" id="KW-0479">Metal-binding</keyword>
<feature type="domain" description="Peptidase M20 dimerisation" evidence="8">
    <location>
        <begin position="271"/>
        <end position="411"/>
    </location>
</feature>
<evidence type="ECO:0000256" key="6">
    <source>
        <dbReference type="ARBA" id="ARBA00022833"/>
    </source>
</evidence>
<dbReference type="GO" id="GO:0043604">
    <property type="term" value="P:amide biosynthetic process"/>
    <property type="evidence" value="ECO:0007669"/>
    <property type="project" value="UniProtKB-ARBA"/>
</dbReference>
<gene>
    <name evidence="9" type="ORF">RB653_007618</name>
</gene>
<dbReference type="SUPFAM" id="SSF55031">
    <property type="entry name" value="Bacterial exopeptidase dimerisation domain"/>
    <property type="match status" value="1"/>
</dbReference>
<sequence>MDRRNQPDYDNGKSKSINGSKTTKSTYIKIIIRNLFIGILLMLVLNTIRFTSKQPKVEILSPDHVDSYTTLSDIELAHRLAKATTFKTISFGESPEFDQYEPEFLKFHQFLRETFPKVHQYLNLNIIANYSLVYHWKGLDEQSLKPILLAGHIDVVPTLFLDKWTHPPFAGIVDETYIWGRGTMDDKGSVMAILESVEDLLRQGFKPQRSIYLAFGHDEELGGNTGAHNINKYFNKNQIGPFEYILDEGLPILLPPVFPGLSKPIASVGITEKGAMDIRLSVTIVGGHSSMPRRESAIGVLAKAVSKLENNPPSPKLRETRLLFDFVGRECSLPYRFLFSNLWLFEPVISRVLASKPTLDALQRTTTALTIFNAGNKANVIPMEASATINFRIAPGDTTNDIIEHVNRVIGDDRVVISKVSNVIEPAPVSSTNSPAFNLLQSTILQEFPDVVVAPTIMIANTDTRHYWNLTENIFRFCPMVLENIDLQRLHGIDERLTIKNYKQLVDFYYHLIKNGERFL</sequence>
<dbReference type="PANTHER" id="PTHR45962">
    <property type="entry name" value="N-FATTY-ACYL-AMINO ACID SYNTHASE/HYDROLASE PM20D1"/>
    <property type="match status" value="1"/>
</dbReference>
<feature type="transmembrane region" description="Helical" evidence="7">
    <location>
        <begin position="30"/>
        <end position="48"/>
    </location>
</feature>
<dbReference type="InterPro" id="IPR001261">
    <property type="entry name" value="ArgE/DapE_CS"/>
</dbReference>
<name>A0AAN7TNW5_9MYCE</name>
<keyword evidence="5" id="KW-0378">Hydrolase</keyword>
<dbReference type="InterPro" id="IPR002933">
    <property type="entry name" value="Peptidase_M20"/>
</dbReference>
<dbReference type="GO" id="GO:0016810">
    <property type="term" value="F:hydrolase activity, acting on carbon-nitrogen (but not peptide) bonds"/>
    <property type="evidence" value="ECO:0007669"/>
    <property type="project" value="UniProtKB-ARBA"/>
</dbReference>
<dbReference type="PANTHER" id="PTHR45962:SF2">
    <property type="entry name" value="CARBOXYPEPTIDASE S-LIKE 2-RELATED"/>
    <property type="match status" value="1"/>
</dbReference>
<protein>
    <recommendedName>
        <fullName evidence="8">Peptidase M20 dimerisation domain-containing protein</fullName>
    </recommendedName>
</protein>
<keyword evidence="6" id="KW-0862">Zinc</keyword>
<dbReference type="GO" id="GO:0008233">
    <property type="term" value="F:peptidase activity"/>
    <property type="evidence" value="ECO:0007669"/>
    <property type="project" value="UniProtKB-KW"/>
</dbReference>
<dbReference type="InterPro" id="IPR011650">
    <property type="entry name" value="Peptidase_M20_dimer"/>
</dbReference>
<dbReference type="Gene3D" id="3.40.630.10">
    <property type="entry name" value="Zn peptidases"/>
    <property type="match status" value="1"/>
</dbReference>
<evidence type="ECO:0000313" key="9">
    <source>
        <dbReference type="EMBL" id="KAK5576474.1"/>
    </source>
</evidence>
<dbReference type="PROSITE" id="PS00758">
    <property type="entry name" value="ARGE_DAPE_CPG2_1"/>
    <property type="match status" value="1"/>
</dbReference>
<proteinExistence type="inferred from homology"/>
<evidence type="ECO:0000256" key="3">
    <source>
        <dbReference type="ARBA" id="ARBA00022670"/>
    </source>
</evidence>